<reference evidence="10 11" key="1">
    <citation type="submission" date="2021-06" db="EMBL/GenBank/DDBJ databases">
        <title>Genome sequence of Babesia caballi.</title>
        <authorList>
            <person name="Yamagishi J."/>
            <person name="Kidaka T."/>
            <person name="Ochi A."/>
        </authorList>
    </citation>
    <scope>NUCLEOTIDE SEQUENCE [LARGE SCALE GENOMIC DNA]</scope>
    <source>
        <strain evidence="10">USDA-D6B2</strain>
    </source>
</reference>
<evidence type="ECO:0000256" key="7">
    <source>
        <dbReference type="ARBA" id="ARBA00022705"/>
    </source>
</evidence>
<evidence type="ECO:0000313" key="10">
    <source>
        <dbReference type="EMBL" id="GIX63185.1"/>
    </source>
</evidence>
<evidence type="ECO:0000256" key="1">
    <source>
        <dbReference type="ARBA" id="ARBA00009762"/>
    </source>
</evidence>
<evidence type="ECO:0000256" key="3">
    <source>
        <dbReference type="ARBA" id="ARBA00022478"/>
    </source>
</evidence>
<accession>A0AAV4LTX1</accession>
<dbReference type="GO" id="GO:0003899">
    <property type="term" value="F:DNA-directed RNA polymerase activity"/>
    <property type="evidence" value="ECO:0007669"/>
    <property type="project" value="InterPro"/>
</dbReference>
<dbReference type="RefSeq" id="XP_067715254.1">
    <property type="nucleotide sequence ID" value="XM_067859153.1"/>
</dbReference>
<dbReference type="InterPro" id="IPR014052">
    <property type="entry name" value="DNA_primase_ssu_euk/arc"/>
</dbReference>
<dbReference type="AlphaFoldDB" id="A0AAV4LTX1"/>
<protein>
    <recommendedName>
        <fullName evidence="2">DNA primase small subunit</fullName>
    </recommendedName>
</protein>
<keyword evidence="6" id="KW-0548">Nucleotidyltransferase</keyword>
<dbReference type="CDD" id="cd04860">
    <property type="entry name" value="AE_Prim_S"/>
    <property type="match status" value="1"/>
</dbReference>
<keyword evidence="11" id="KW-1185">Reference proteome</keyword>
<evidence type="ECO:0000256" key="9">
    <source>
        <dbReference type="ARBA" id="ARBA00023163"/>
    </source>
</evidence>
<dbReference type="Proteomes" id="UP001497744">
    <property type="component" value="Unassembled WGS sequence"/>
</dbReference>
<keyword evidence="5" id="KW-0808">Transferase</keyword>
<organism evidence="10 11">
    <name type="scientific">Babesia caballi</name>
    <dbReference type="NCBI Taxonomy" id="5871"/>
    <lineage>
        <taxon>Eukaryota</taxon>
        <taxon>Sar</taxon>
        <taxon>Alveolata</taxon>
        <taxon>Apicomplexa</taxon>
        <taxon>Aconoidasida</taxon>
        <taxon>Piroplasmida</taxon>
        <taxon>Babesiidae</taxon>
        <taxon>Babesia</taxon>
    </lineage>
</organism>
<keyword evidence="9" id="KW-0804">Transcription</keyword>
<dbReference type="InterPro" id="IPR002755">
    <property type="entry name" value="DNA_primase_S"/>
</dbReference>
<gene>
    <name evidence="10" type="ORF">BcabD6B2_26200</name>
</gene>
<dbReference type="GO" id="GO:0006269">
    <property type="term" value="P:DNA replication, synthesis of primer"/>
    <property type="evidence" value="ECO:0007669"/>
    <property type="project" value="UniProtKB-KW"/>
</dbReference>
<dbReference type="PANTHER" id="PTHR10536">
    <property type="entry name" value="DNA PRIMASE SMALL SUBUNIT"/>
    <property type="match status" value="1"/>
</dbReference>
<keyword evidence="3" id="KW-0240">DNA-directed RNA polymerase</keyword>
<dbReference type="GeneID" id="94194666"/>
<dbReference type="GO" id="GO:0005658">
    <property type="term" value="C:alpha DNA polymerase:primase complex"/>
    <property type="evidence" value="ECO:0007669"/>
    <property type="project" value="UniProtKB-ARBA"/>
</dbReference>
<proteinExistence type="inferred from homology"/>
<name>A0AAV4LTX1_BABCB</name>
<sequence>MWHNVKRLYKFQANMFAGAVYNKPVSLMQLSGTDFHAVERELVFDIDMNDYDDLRTCCNDKRICQKCWRFISVAAEILTRALREDFGFKDILWVYSGRRGIHCWVCDARARGLPNDARSAIVDYLTLISSDGYKKRVNLAGLEGYPAVSRAFDICYRNFDELLADQNFLSSTAHLQSLLDYITDRFPKAHQLIQKACKEKVTSSAELFNELCRVLDVDTPAEYRKGNYKLSVRQDPFPTAFKEMVLAFSYPRLDAAVTKDMGHLLKSPFCIHAKTGRLQQ</sequence>
<comment type="similarity">
    <text evidence="1">Belongs to the eukaryotic-type primase small subunit family.</text>
</comment>
<dbReference type="GO" id="GO:0046872">
    <property type="term" value="F:metal ion binding"/>
    <property type="evidence" value="ECO:0007669"/>
    <property type="project" value="UniProtKB-KW"/>
</dbReference>
<dbReference type="EMBL" id="BPLF01000002">
    <property type="protein sequence ID" value="GIX63185.1"/>
    <property type="molecule type" value="Genomic_DNA"/>
</dbReference>
<evidence type="ECO:0000256" key="5">
    <source>
        <dbReference type="ARBA" id="ARBA00022679"/>
    </source>
</evidence>
<dbReference type="Pfam" id="PF01896">
    <property type="entry name" value="DNA_primase_S"/>
    <property type="match status" value="1"/>
</dbReference>
<comment type="caution">
    <text evidence="10">The sequence shown here is derived from an EMBL/GenBank/DDBJ whole genome shotgun (WGS) entry which is preliminary data.</text>
</comment>
<evidence type="ECO:0000256" key="4">
    <source>
        <dbReference type="ARBA" id="ARBA00022515"/>
    </source>
</evidence>
<dbReference type="Gene3D" id="3.90.920.10">
    <property type="entry name" value="DNA primase, PRIM domain"/>
    <property type="match status" value="1"/>
</dbReference>
<dbReference type="SUPFAM" id="SSF56747">
    <property type="entry name" value="Prim-pol domain"/>
    <property type="match status" value="1"/>
</dbReference>
<evidence type="ECO:0000256" key="2">
    <source>
        <dbReference type="ARBA" id="ARBA00021278"/>
    </source>
</evidence>
<evidence type="ECO:0000256" key="8">
    <source>
        <dbReference type="ARBA" id="ARBA00022723"/>
    </source>
</evidence>
<keyword evidence="4" id="KW-0639">Primosome</keyword>
<evidence type="ECO:0000313" key="11">
    <source>
        <dbReference type="Proteomes" id="UP001497744"/>
    </source>
</evidence>
<evidence type="ECO:0000256" key="6">
    <source>
        <dbReference type="ARBA" id="ARBA00022695"/>
    </source>
</evidence>
<keyword evidence="7" id="KW-0235">DNA replication</keyword>
<keyword evidence="8" id="KW-0479">Metal-binding</keyword>